<feature type="region of interest" description="Disordered" evidence="1">
    <location>
        <begin position="184"/>
        <end position="213"/>
    </location>
</feature>
<comment type="caution">
    <text evidence="2">The sequence shown here is derived from an EMBL/GenBank/DDBJ whole genome shotgun (WGS) entry which is preliminary data.</text>
</comment>
<protein>
    <submittedName>
        <fullName evidence="2">Uncharacterized protein</fullName>
    </submittedName>
</protein>
<feature type="compositionally biased region" description="Low complexity" evidence="1">
    <location>
        <begin position="65"/>
        <end position="75"/>
    </location>
</feature>
<feature type="compositionally biased region" description="Gly residues" evidence="1">
    <location>
        <begin position="51"/>
        <end position="64"/>
    </location>
</feature>
<organism evidence="2 3">
    <name type="scientific">Curtobacterium luteum</name>
    <dbReference type="NCBI Taxonomy" id="33881"/>
    <lineage>
        <taxon>Bacteria</taxon>
        <taxon>Bacillati</taxon>
        <taxon>Actinomycetota</taxon>
        <taxon>Actinomycetes</taxon>
        <taxon>Micrococcales</taxon>
        <taxon>Microbacteriaceae</taxon>
        <taxon>Curtobacterium</taxon>
    </lineage>
</organism>
<gene>
    <name evidence="2" type="ORF">NS184_10500</name>
</gene>
<reference evidence="2 3" key="1">
    <citation type="journal article" date="2016" name="Front. Microbiol.">
        <title>Genomic Resource of Rice Seed Associated Bacteria.</title>
        <authorList>
            <person name="Midha S."/>
            <person name="Bansal K."/>
            <person name="Sharma S."/>
            <person name="Kumar N."/>
            <person name="Patil P.P."/>
            <person name="Chaudhry V."/>
            <person name="Patil P.B."/>
        </authorList>
    </citation>
    <scope>NUCLEOTIDE SEQUENCE [LARGE SCALE GENOMIC DNA]</scope>
    <source>
        <strain evidence="2 3">NS184</strain>
    </source>
</reference>
<dbReference type="EMBL" id="LDQC01000057">
    <property type="protein sequence ID" value="KTR05298.1"/>
    <property type="molecule type" value="Genomic_DNA"/>
</dbReference>
<feature type="region of interest" description="Disordered" evidence="1">
    <location>
        <begin position="35"/>
        <end position="141"/>
    </location>
</feature>
<proteinExistence type="predicted"/>
<dbReference type="Proteomes" id="UP000078252">
    <property type="component" value="Unassembled WGS sequence"/>
</dbReference>
<evidence type="ECO:0000256" key="1">
    <source>
        <dbReference type="SAM" id="MobiDB-lite"/>
    </source>
</evidence>
<name>A0A175RPS1_9MICO</name>
<dbReference type="PATRIC" id="fig|33881.3.peg.2447"/>
<feature type="compositionally biased region" description="Low complexity" evidence="1">
    <location>
        <begin position="12"/>
        <end position="23"/>
    </location>
</feature>
<sequence length="233" mass="23865">MARRALQSGFGPPVSASPRASARAVSWRAARLVVPHGGLEDRGRAEWAGQRGEGAGSGRIGRGPGPVVRGPGAPVLHGHPEFERAPDDTEDEVQADQVGAAAEPRGSEGEVEAQGVVGRRLGQPHGPAADRGVDPSSVGEDQPEALHGAVLVRPGVLPCPRGATEEAPGVHIAGQVEFDVEIAPPVEPVGGRDGPVRSDGADGRAGGAEPFDEVELPVHVRTLRGSVASRSWG</sequence>
<evidence type="ECO:0000313" key="2">
    <source>
        <dbReference type="EMBL" id="KTR05298.1"/>
    </source>
</evidence>
<dbReference type="AlphaFoldDB" id="A0A175RPS1"/>
<accession>A0A175RPS1</accession>
<feature type="region of interest" description="Disordered" evidence="1">
    <location>
        <begin position="1"/>
        <end position="23"/>
    </location>
</feature>
<evidence type="ECO:0000313" key="3">
    <source>
        <dbReference type="Proteomes" id="UP000078252"/>
    </source>
</evidence>
<feature type="compositionally biased region" description="Basic and acidic residues" evidence="1">
    <location>
        <begin position="78"/>
        <end position="87"/>
    </location>
</feature>
<dbReference type="STRING" id="33881.NS184_10500"/>